<dbReference type="Gene3D" id="2.60.40.10">
    <property type="entry name" value="Immunoglobulins"/>
    <property type="match status" value="1"/>
</dbReference>
<dbReference type="InterPro" id="IPR015943">
    <property type="entry name" value="WD40/YVTN_repeat-like_dom_sf"/>
</dbReference>
<reference evidence="3 4" key="1">
    <citation type="submission" date="2018-04" db="EMBL/GenBank/DDBJ databases">
        <title>Thalassorhabdus spongiae gen. nov., sp. nov., isolated from a marine sponge in South-West Iceland.</title>
        <authorList>
            <person name="Knobloch S."/>
            <person name="Daussin A."/>
            <person name="Johannsson R."/>
            <person name="Marteinsson V.T."/>
        </authorList>
    </citation>
    <scope>NUCLEOTIDE SEQUENCE [LARGE SCALE GENOMIC DNA]</scope>
    <source>
        <strain evidence="3 4">Hp12</strain>
    </source>
</reference>
<dbReference type="AlphaFoldDB" id="A0A2V1GRY9"/>
<feature type="domain" description="Sema" evidence="2">
    <location>
        <begin position="229"/>
        <end position="766"/>
    </location>
</feature>
<evidence type="ECO:0000259" key="1">
    <source>
        <dbReference type="PROSITE" id="PS50853"/>
    </source>
</evidence>
<dbReference type="GO" id="GO:0071526">
    <property type="term" value="P:semaphorin-plexin signaling pathway"/>
    <property type="evidence" value="ECO:0007669"/>
    <property type="project" value="TreeGrafter"/>
</dbReference>
<evidence type="ECO:0000313" key="4">
    <source>
        <dbReference type="Proteomes" id="UP000244906"/>
    </source>
</evidence>
<dbReference type="PROSITE" id="PS51257">
    <property type="entry name" value="PROKAR_LIPOPROTEIN"/>
    <property type="match status" value="1"/>
</dbReference>
<dbReference type="PANTHER" id="PTHR11036">
    <property type="entry name" value="SEMAPHORIN"/>
    <property type="match status" value="1"/>
</dbReference>
<dbReference type="GO" id="GO:0045499">
    <property type="term" value="F:chemorepellent activity"/>
    <property type="evidence" value="ECO:0007669"/>
    <property type="project" value="TreeGrafter"/>
</dbReference>
<sequence>MRFIAIFLMGWFVISCDSSSNGNNISNVPTSLEPSSVTLNSAQIKNSWSNNSEGLANQMISVNWAPAVVRITEISSTAIQVDWPEVEGANGYYLHAWRSDLGRGFTGIEPAGNPAVTVVTREVTLPATRRNYTFEGLNSDRPYIIEIAVVNALGEQSLSWLAPEVSTGGVVPSQTINMDNRSNTVMLHRSLFEDSSGLSKSNLIVQQPLVVPPATIMVPENAPDSFFIRVQEESETDRFSNQVLVKRFAANKVYKNNNVDTIRGVVVTSDPNHHVVITADNSLIALNNNLSNPVNRSIPADSDYQSKCQSILTGDNSCENYPVQFTYDVEQSSLYYCGSGLRRGIPESTPQANELGAIQCHIIPIEQFSNYDFSQIGFNNEQHVTLSQNESLPLGSLALKLTPSATNPGLYDEILTSGTQYGIYSNLTESRGTSRDISPFLFKSTINSDQDGQTLSNYLLQPRAVSSSGRGWIRHPSSAKQSFFHDDYVYNFYTQRNLIGNDEVIESRVSRHCINDTGPSDNADAHFFQSYYTAKLYCGLEVLPGENGYGNVDFRYNYITAITEPKNDLDRVFGVFNSNTTTQLNGDTAICLYSFYNPRPVGDRDLRQGLFDIFFEDILNSSITDPTANSEVQNSQPTCDPSDDDYIIRNQDQAENQYRIVHDVNQIGDNPIFLLPGEQSTDTKQKLDDPTRLLVSTKSGKLFDLKLTNASCLYGAACSPNSYSPGMYIYNEYQLTNNAIISIALDPIDKQRVYAISDEEVIMIELD</sequence>
<protein>
    <recommendedName>
        <fullName evidence="5">Fibronectin type-III domain-containing protein</fullName>
    </recommendedName>
</protein>
<dbReference type="Proteomes" id="UP000244906">
    <property type="component" value="Unassembled WGS sequence"/>
</dbReference>
<dbReference type="PROSITE" id="PS50853">
    <property type="entry name" value="FN3"/>
    <property type="match status" value="1"/>
</dbReference>
<dbReference type="InterPro" id="IPR036116">
    <property type="entry name" value="FN3_sf"/>
</dbReference>
<dbReference type="Gene3D" id="2.130.10.10">
    <property type="entry name" value="YVTN repeat-like/Quinoprotein amine dehydrogenase"/>
    <property type="match status" value="1"/>
</dbReference>
<accession>A0A2V1GRY9</accession>
<evidence type="ECO:0000313" key="3">
    <source>
        <dbReference type="EMBL" id="PVZ68159.1"/>
    </source>
</evidence>
<name>A0A2V1GRY9_9GAMM</name>
<dbReference type="InterPro" id="IPR013783">
    <property type="entry name" value="Ig-like_fold"/>
</dbReference>
<feature type="domain" description="Fibronectin type-III" evidence="1">
    <location>
        <begin position="65"/>
        <end position="173"/>
    </location>
</feature>
<keyword evidence="4" id="KW-1185">Reference proteome</keyword>
<organism evidence="3 4">
    <name type="scientific">Pelagibaculum spongiae</name>
    <dbReference type="NCBI Taxonomy" id="2080658"/>
    <lineage>
        <taxon>Bacteria</taxon>
        <taxon>Pseudomonadati</taxon>
        <taxon>Pseudomonadota</taxon>
        <taxon>Gammaproteobacteria</taxon>
        <taxon>Oceanospirillales</taxon>
        <taxon>Pelagibaculum</taxon>
    </lineage>
</organism>
<dbReference type="PANTHER" id="PTHR11036:SF127">
    <property type="entry name" value="SEMAPHORIN-1A"/>
    <property type="match status" value="1"/>
</dbReference>
<dbReference type="SUPFAM" id="SSF101912">
    <property type="entry name" value="Sema domain"/>
    <property type="match status" value="1"/>
</dbReference>
<dbReference type="GO" id="GO:0030335">
    <property type="term" value="P:positive regulation of cell migration"/>
    <property type="evidence" value="ECO:0007669"/>
    <property type="project" value="TreeGrafter"/>
</dbReference>
<dbReference type="CDD" id="cd00063">
    <property type="entry name" value="FN3"/>
    <property type="match status" value="1"/>
</dbReference>
<dbReference type="Pfam" id="PF00041">
    <property type="entry name" value="fn3"/>
    <property type="match status" value="1"/>
</dbReference>
<dbReference type="SUPFAM" id="SSF49265">
    <property type="entry name" value="Fibronectin type III"/>
    <property type="match status" value="1"/>
</dbReference>
<proteinExistence type="predicted"/>
<dbReference type="GO" id="GO:0005886">
    <property type="term" value="C:plasma membrane"/>
    <property type="evidence" value="ECO:0007669"/>
    <property type="project" value="TreeGrafter"/>
</dbReference>
<gene>
    <name evidence="3" type="ORF">DC094_12715</name>
</gene>
<dbReference type="InterPro" id="IPR001627">
    <property type="entry name" value="Semap_dom"/>
</dbReference>
<evidence type="ECO:0008006" key="5">
    <source>
        <dbReference type="Google" id="ProtNLM"/>
    </source>
</evidence>
<dbReference type="EMBL" id="QDDL01000005">
    <property type="protein sequence ID" value="PVZ68159.1"/>
    <property type="molecule type" value="Genomic_DNA"/>
</dbReference>
<dbReference type="PROSITE" id="PS51004">
    <property type="entry name" value="SEMA"/>
    <property type="match status" value="1"/>
</dbReference>
<dbReference type="InterPro" id="IPR036352">
    <property type="entry name" value="Semap_dom_sf"/>
</dbReference>
<comment type="caution">
    <text evidence="3">The sequence shown here is derived from an EMBL/GenBank/DDBJ whole genome shotgun (WGS) entry which is preliminary data.</text>
</comment>
<dbReference type="InterPro" id="IPR003961">
    <property type="entry name" value="FN3_dom"/>
</dbReference>
<dbReference type="GO" id="GO:0030215">
    <property type="term" value="F:semaphorin receptor binding"/>
    <property type="evidence" value="ECO:0007669"/>
    <property type="project" value="InterPro"/>
</dbReference>
<dbReference type="RefSeq" id="WP_116687488.1">
    <property type="nucleotide sequence ID" value="NZ_CAWNYD010000005.1"/>
</dbReference>
<dbReference type="SMART" id="SM00060">
    <property type="entry name" value="FN3"/>
    <property type="match status" value="1"/>
</dbReference>
<dbReference type="InterPro" id="IPR027231">
    <property type="entry name" value="Semaphorin"/>
</dbReference>
<evidence type="ECO:0000259" key="2">
    <source>
        <dbReference type="PROSITE" id="PS51004"/>
    </source>
</evidence>